<gene>
    <name evidence="2" type="ORF">BN9_026020</name>
</gene>
<keyword evidence="3" id="KW-1185">Reference proteome</keyword>
<feature type="transmembrane region" description="Helical" evidence="1">
    <location>
        <begin position="75"/>
        <end position="93"/>
    </location>
</feature>
<evidence type="ECO:0000313" key="2">
    <source>
        <dbReference type="EMBL" id="CCI41818.1"/>
    </source>
</evidence>
<dbReference type="AlphaFoldDB" id="A0A024G5I9"/>
<organism evidence="2 3">
    <name type="scientific">Albugo candida</name>
    <dbReference type="NCBI Taxonomy" id="65357"/>
    <lineage>
        <taxon>Eukaryota</taxon>
        <taxon>Sar</taxon>
        <taxon>Stramenopiles</taxon>
        <taxon>Oomycota</taxon>
        <taxon>Peronosporomycetes</taxon>
        <taxon>Albuginales</taxon>
        <taxon>Albuginaceae</taxon>
        <taxon>Albugo</taxon>
    </lineage>
</organism>
<dbReference type="Proteomes" id="UP000053237">
    <property type="component" value="Unassembled WGS sequence"/>
</dbReference>
<evidence type="ECO:0000313" key="3">
    <source>
        <dbReference type="Proteomes" id="UP000053237"/>
    </source>
</evidence>
<keyword evidence="1" id="KW-0812">Transmembrane</keyword>
<dbReference type="EMBL" id="CAIX01000025">
    <property type="protein sequence ID" value="CCI41818.1"/>
    <property type="molecule type" value="Genomic_DNA"/>
</dbReference>
<protein>
    <submittedName>
        <fullName evidence="2">Uncharacterized protein</fullName>
    </submittedName>
</protein>
<evidence type="ECO:0000256" key="1">
    <source>
        <dbReference type="SAM" id="Phobius"/>
    </source>
</evidence>
<comment type="caution">
    <text evidence="2">The sequence shown here is derived from an EMBL/GenBank/DDBJ whole genome shotgun (WGS) entry which is preliminary data.</text>
</comment>
<dbReference type="InParanoid" id="A0A024G5I9"/>
<name>A0A024G5I9_9STRA</name>
<keyword evidence="1" id="KW-0472">Membrane</keyword>
<reference evidence="2 3" key="1">
    <citation type="submission" date="2012-05" db="EMBL/GenBank/DDBJ databases">
        <title>Recombination and specialization in a pathogen metapopulation.</title>
        <authorList>
            <person name="Gardiner A."/>
            <person name="Kemen E."/>
            <person name="Schultz-Larsen T."/>
            <person name="MacLean D."/>
            <person name="Van Oosterhout C."/>
            <person name="Jones J.D.G."/>
        </authorList>
    </citation>
    <scope>NUCLEOTIDE SEQUENCE [LARGE SCALE GENOMIC DNA]</scope>
    <source>
        <strain evidence="2 3">Ac Nc2</strain>
    </source>
</reference>
<keyword evidence="1" id="KW-1133">Transmembrane helix</keyword>
<proteinExistence type="predicted"/>
<sequence>MANSFGSYPYDATYCVSGPDTSAFSGHIRDALSSGLLGAARYDYEADTTNLWRIDVRYFCNAGLSISLKHNSYRVEYLAVALLLLNLVVYAGWTSQRSRCILL</sequence>
<accession>A0A024G5I9</accession>